<organism evidence="1 2">
    <name type="scientific">Jimgerdemannia flammicorona</name>
    <dbReference type="NCBI Taxonomy" id="994334"/>
    <lineage>
        <taxon>Eukaryota</taxon>
        <taxon>Fungi</taxon>
        <taxon>Fungi incertae sedis</taxon>
        <taxon>Mucoromycota</taxon>
        <taxon>Mucoromycotina</taxon>
        <taxon>Endogonomycetes</taxon>
        <taxon>Endogonales</taxon>
        <taxon>Endogonaceae</taxon>
        <taxon>Jimgerdemannia</taxon>
    </lineage>
</organism>
<sequence length="179" mass="20566">MKLVKIQYIIILDDIQKAAFRGTTFTNKEKTVSVKIINFLQLFIQQHTDDNELLVPHILMHTLLVALANTITTITGFPSLVFDNTNWITNSYQAEKNKTTTFKTVCLLGKTKPSKTFIKSNYELRKKGKANINKFMWTIEILASDCSNMEVLAETHASQIKELTNIPRPLRKELSHRVR</sequence>
<reference evidence="1 2" key="1">
    <citation type="journal article" date="2018" name="New Phytol.">
        <title>Phylogenomics of Endogonaceae and evolution of mycorrhizas within Mucoromycota.</title>
        <authorList>
            <person name="Chang Y."/>
            <person name="Desiro A."/>
            <person name="Na H."/>
            <person name="Sandor L."/>
            <person name="Lipzen A."/>
            <person name="Clum A."/>
            <person name="Barry K."/>
            <person name="Grigoriev I.V."/>
            <person name="Martin F.M."/>
            <person name="Stajich J.E."/>
            <person name="Smith M.E."/>
            <person name="Bonito G."/>
            <person name="Spatafora J.W."/>
        </authorList>
    </citation>
    <scope>NUCLEOTIDE SEQUENCE [LARGE SCALE GENOMIC DNA]</scope>
    <source>
        <strain evidence="1 2">AD002</strain>
    </source>
</reference>
<comment type="caution">
    <text evidence="1">The sequence shown here is derived from an EMBL/GenBank/DDBJ whole genome shotgun (WGS) entry which is preliminary data.</text>
</comment>
<gene>
    <name evidence="1" type="ORF">BC938DRAFT_482755</name>
</gene>
<dbReference type="EMBL" id="RBNJ01000078">
    <property type="protein sequence ID" value="RUS35488.1"/>
    <property type="molecule type" value="Genomic_DNA"/>
</dbReference>
<keyword evidence="2" id="KW-1185">Reference proteome</keyword>
<evidence type="ECO:0000313" key="1">
    <source>
        <dbReference type="EMBL" id="RUS35488.1"/>
    </source>
</evidence>
<dbReference type="Proteomes" id="UP000274822">
    <property type="component" value="Unassembled WGS sequence"/>
</dbReference>
<proteinExistence type="predicted"/>
<name>A0A433R0D2_9FUNG</name>
<protein>
    <submittedName>
        <fullName evidence="1">Uncharacterized protein</fullName>
    </submittedName>
</protein>
<accession>A0A433R0D2</accession>
<evidence type="ECO:0000313" key="2">
    <source>
        <dbReference type="Proteomes" id="UP000274822"/>
    </source>
</evidence>
<dbReference type="AlphaFoldDB" id="A0A433R0D2"/>